<dbReference type="InterPro" id="IPR001650">
    <property type="entry name" value="Helicase_C-like"/>
</dbReference>
<dbReference type="Proteomes" id="UP000214588">
    <property type="component" value="Unassembled WGS sequence"/>
</dbReference>
<dbReference type="SMART" id="SM00491">
    <property type="entry name" value="HELICc2"/>
    <property type="match status" value="1"/>
</dbReference>
<dbReference type="RefSeq" id="WP_089023353.1">
    <property type="nucleotide sequence ID" value="NZ_NIQC01000010.1"/>
</dbReference>
<dbReference type="InterPro" id="IPR006555">
    <property type="entry name" value="ATP-dep_Helicase_C"/>
</dbReference>
<keyword evidence="4" id="KW-0067">ATP-binding</keyword>
<keyword evidence="2" id="KW-0547">Nucleotide-binding</keyword>
<reference evidence="10 11" key="1">
    <citation type="submission" date="2017-06" db="EMBL/GenBank/DDBJ databases">
        <title>Draft Genome Sequence of Natranaerobius trueperi halophilic, alkalithermophilic bacteria from soda lakes.</title>
        <authorList>
            <person name="Zhao B."/>
        </authorList>
    </citation>
    <scope>NUCLEOTIDE SEQUENCE [LARGE SCALE GENOMIC DNA]</scope>
    <source>
        <strain evidence="10 11">DSM 18760</strain>
    </source>
</reference>
<dbReference type="InterPro" id="IPR014013">
    <property type="entry name" value="Helic_SF1/SF2_ATP-bd_DinG/Rad3"/>
</dbReference>
<sequence length="645" mass="73917">MGQEKLQNIWASMESQLDGFEARKGQVEMSEIVLNALSDANHLVVEAGTGTGKSLGYLIPAVNFSENGNRIIISTATIALQEQLIKKDIPLLEQIIGRKLDVEIIKGRSNYLCKEKFSQKFGQTSLDNTGVHRNFVEWASETETGDRHEIQPAKELWDLMAASSDTCLGQKCPHYSDCFVLMLKRRAESSEVLITNHHLFFSDLKLRVDSEGSLSVFPSYEGVIFDEAHHIPEIATKSLGHELNYSQVLKLLKEITTYVKGNMEGNEKIVRETEETSYKAFQRLIDHGNKFGKSFLLREIESFVYLEEFRSKLAKLTNHIETLYMDEYNDPERPKMLYNRINKTKQALDLILDFEEEDYVSWVETKYSNNQVVDLKMATNPVSVSDQLKNFLFGYIDTVIMTSATLSIEENFSYFKKRVGLTDDTITCSINSPFNYKEQASIFVPRNFPFPRTDEYEEKLIEAIRYMVTKVGGKTLVLFTSYRMMNLAYEKLKDDLPYELLCQNIQPKAEILETFKTNFSSVLFATNSFREGIDVPGSSLQVVIMDKIPFSVPDEPLVKARMERLNKEGKSSFMTYSVPEAVLAVKQGFGRLIRNKSDSGIFILLDVRVHRKPYGKYFFNSLPDARFIKTWKELENKLHELANPS</sequence>
<evidence type="ECO:0000313" key="10">
    <source>
        <dbReference type="EMBL" id="OWZ83892.1"/>
    </source>
</evidence>
<evidence type="ECO:0000256" key="7">
    <source>
        <dbReference type="ARBA" id="ARBA00048954"/>
    </source>
</evidence>
<evidence type="ECO:0000256" key="3">
    <source>
        <dbReference type="ARBA" id="ARBA00022801"/>
    </source>
</evidence>
<dbReference type="PANTHER" id="PTHR11472:SF34">
    <property type="entry name" value="REGULATOR OF TELOMERE ELONGATION HELICASE 1"/>
    <property type="match status" value="1"/>
</dbReference>
<evidence type="ECO:0000256" key="6">
    <source>
        <dbReference type="ARBA" id="ARBA00044969"/>
    </source>
</evidence>
<dbReference type="OrthoDB" id="9803913at2"/>
<organism evidence="10 11">
    <name type="scientific">Natranaerobius trueperi</name>
    <dbReference type="NCBI Taxonomy" id="759412"/>
    <lineage>
        <taxon>Bacteria</taxon>
        <taxon>Bacillati</taxon>
        <taxon>Bacillota</taxon>
        <taxon>Clostridia</taxon>
        <taxon>Natranaerobiales</taxon>
        <taxon>Natranaerobiaceae</taxon>
        <taxon>Natranaerobius</taxon>
    </lineage>
</organism>
<dbReference type="EMBL" id="NIQC01000010">
    <property type="protein sequence ID" value="OWZ83892.1"/>
    <property type="molecule type" value="Genomic_DNA"/>
</dbReference>
<dbReference type="InterPro" id="IPR011545">
    <property type="entry name" value="DEAD/DEAH_box_helicase_dom"/>
</dbReference>
<dbReference type="InterPro" id="IPR027417">
    <property type="entry name" value="P-loop_NTPase"/>
</dbReference>
<comment type="caution">
    <text evidence="10">The sequence shown here is derived from an EMBL/GenBank/DDBJ whole genome shotgun (WGS) entry which is preliminary data.</text>
</comment>
<dbReference type="GO" id="GO:0005524">
    <property type="term" value="F:ATP binding"/>
    <property type="evidence" value="ECO:0007669"/>
    <property type="project" value="UniProtKB-KW"/>
</dbReference>
<evidence type="ECO:0000256" key="4">
    <source>
        <dbReference type="ARBA" id="ARBA00022840"/>
    </source>
</evidence>
<dbReference type="PANTHER" id="PTHR11472">
    <property type="entry name" value="DNA REPAIR DEAD HELICASE RAD3/XP-D SUBFAMILY MEMBER"/>
    <property type="match status" value="1"/>
</dbReference>
<keyword evidence="11" id="KW-1185">Reference proteome</keyword>
<evidence type="ECO:0000256" key="1">
    <source>
        <dbReference type="ARBA" id="ARBA00001966"/>
    </source>
</evidence>
<feature type="domain" description="Helicase ATP-binding" evidence="8">
    <location>
        <begin position="12"/>
        <end position="280"/>
    </location>
</feature>
<dbReference type="PROSITE" id="PS51194">
    <property type="entry name" value="HELICASE_CTER"/>
    <property type="match status" value="1"/>
</dbReference>
<dbReference type="SMART" id="SM00487">
    <property type="entry name" value="DEXDc"/>
    <property type="match status" value="1"/>
</dbReference>
<dbReference type="SUPFAM" id="SSF52540">
    <property type="entry name" value="P-loop containing nucleoside triphosphate hydrolases"/>
    <property type="match status" value="1"/>
</dbReference>
<accession>A0A226BYN7</accession>
<evidence type="ECO:0000256" key="2">
    <source>
        <dbReference type="ARBA" id="ARBA00022741"/>
    </source>
</evidence>
<dbReference type="Gene3D" id="3.40.50.300">
    <property type="entry name" value="P-loop containing nucleotide triphosphate hydrolases"/>
    <property type="match status" value="2"/>
</dbReference>
<evidence type="ECO:0000256" key="5">
    <source>
        <dbReference type="ARBA" id="ARBA00038058"/>
    </source>
</evidence>
<evidence type="ECO:0000313" key="11">
    <source>
        <dbReference type="Proteomes" id="UP000214588"/>
    </source>
</evidence>
<dbReference type="PROSITE" id="PS51193">
    <property type="entry name" value="HELICASE_ATP_BIND_2"/>
    <property type="match status" value="1"/>
</dbReference>
<name>A0A226BYN7_9FIRM</name>
<dbReference type="InterPro" id="IPR045028">
    <property type="entry name" value="DinG/Rad3-like"/>
</dbReference>
<dbReference type="EC" id="5.6.2.3" evidence="6"/>
<proteinExistence type="inferred from homology"/>
<protein>
    <recommendedName>
        <fullName evidence="6">DNA 5'-3' helicase</fullName>
        <ecNumber evidence="6">5.6.2.3</ecNumber>
    </recommendedName>
</protein>
<dbReference type="Pfam" id="PF13307">
    <property type="entry name" value="Helicase_C_2"/>
    <property type="match status" value="1"/>
</dbReference>
<gene>
    <name evidence="10" type="ORF">CDO51_05760</name>
</gene>
<dbReference type="GO" id="GO:0043139">
    <property type="term" value="F:5'-3' DNA helicase activity"/>
    <property type="evidence" value="ECO:0007669"/>
    <property type="project" value="UniProtKB-EC"/>
</dbReference>
<dbReference type="GO" id="GO:0006139">
    <property type="term" value="P:nucleobase-containing compound metabolic process"/>
    <property type="evidence" value="ECO:0007669"/>
    <property type="project" value="InterPro"/>
</dbReference>
<evidence type="ECO:0000259" key="8">
    <source>
        <dbReference type="PROSITE" id="PS51193"/>
    </source>
</evidence>
<dbReference type="GO" id="GO:0016818">
    <property type="term" value="F:hydrolase activity, acting on acid anhydrides, in phosphorus-containing anhydrides"/>
    <property type="evidence" value="ECO:0007669"/>
    <property type="project" value="InterPro"/>
</dbReference>
<comment type="catalytic activity">
    <reaction evidence="7">
        <text>ATP + H2O = ADP + phosphate + H(+)</text>
        <dbReference type="Rhea" id="RHEA:13065"/>
        <dbReference type="ChEBI" id="CHEBI:15377"/>
        <dbReference type="ChEBI" id="CHEBI:15378"/>
        <dbReference type="ChEBI" id="CHEBI:30616"/>
        <dbReference type="ChEBI" id="CHEBI:43474"/>
        <dbReference type="ChEBI" id="CHEBI:456216"/>
        <dbReference type="EC" id="5.6.2.3"/>
    </reaction>
</comment>
<dbReference type="GO" id="GO:0003676">
    <property type="term" value="F:nucleic acid binding"/>
    <property type="evidence" value="ECO:0007669"/>
    <property type="project" value="InterPro"/>
</dbReference>
<evidence type="ECO:0000259" key="9">
    <source>
        <dbReference type="PROSITE" id="PS51194"/>
    </source>
</evidence>
<dbReference type="AlphaFoldDB" id="A0A226BYN7"/>
<comment type="cofactor">
    <cofactor evidence="1">
        <name>[4Fe-4S] cluster</name>
        <dbReference type="ChEBI" id="CHEBI:49883"/>
    </cofactor>
</comment>
<dbReference type="Pfam" id="PF00270">
    <property type="entry name" value="DEAD"/>
    <property type="match status" value="1"/>
</dbReference>
<comment type="similarity">
    <text evidence="5">Belongs to the helicase family. DinG subfamily.</text>
</comment>
<keyword evidence="3" id="KW-0378">Hydrolase</keyword>
<feature type="domain" description="Helicase C-terminal" evidence="9">
    <location>
        <begin position="463"/>
        <end position="635"/>
    </location>
</feature>
<dbReference type="InterPro" id="IPR014001">
    <property type="entry name" value="Helicase_ATP-bd"/>
</dbReference>